<dbReference type="EMBL" id="CP098747">
    <property type="protein sequence ID" value="USG61930.1"/>
    <property type="molecule type" value="Genomic_DNA"/>
</dbReference>
<dbReference type="InterPro" id="IPR000873">
    <property type="entry name" value="AMP-dep_synth/lig_dom"/>
</dbReference>
<proteinExistence type="inferred from homology"/>
<feature type="domain" description="AMP-binding enzyme C-terminal" evidence="4">
    <location>
        <begin position="494"/>
        <end position="569"/>
    </location>
</feature>
<protein>
    <submittedName>
        <fullName evidence="5">AMP-binding protein</fullName>
    </submittedName>
</protein>
<evidence type="ECO:0000259" key="3">
    <source>
        <dbReference type="Pfam" id="PF00501"/>
    </source>
</evidence>
<dbReference type="Proteomes" id="UP001056291">
    <property type="component" value="Chromosome"/>
</dbReference>
<organism evidence="5 6">
    <name type="scientific">Sneathiella marina</name>
    <dbReference type="NCBI Taxonomy" id="2950108"/>
    <lineage>
        <taxon>Bacteria</taxon>
        <taxon>Pseudomonadati</taxon>
        <taxon>Pseudomonadota</taxon>
        <taxon>Alphaproteobacteria</taxon>
        <taxon>Sneathiellales</taxon>
        <taxon>Sneathiellaceae</taxon>
        <taxon>Sneathiella</taxon>
    </lineage>
</organism>
<evidence type="ECO:0000256" key="1">
    <source>
        <dbReference type="ARBA" id="ARBA00006432"/>
    </source>
</evidence>
<dbReference type="SUPFAM" id="SSF56801">
    <property type="entry name" value="Acetyl-CoA synthetase-like"/>
    <property type="match status" value="1"/>
</dbReference>
<dbReference type="PROSITE" id="PS00455">
    <property type="entry name" value="AMP_BINDING"/>
    <property type="match status" value="1"/>
</dbReference>
<dbReference type="InterPro" id="IPR045851">
    <property type="entry name" value="AMP-bd_C_sf"/>
</dbReference>
<keyword evidence="6" id="KW-1185">Reference proteome</keyword>
<reference evidence="5" key="1">
    <citation type="submission" date="2022-06" db="EMBL/GenBank/DDBJ databases">
        <title>Sneathiella actinostolidae sp. nov., isolated from a sea anemonein the Western Pacific Ocean.</title>
        <authorList>
            <person name="Wei M.J."/>
        </authorList>
    </citation>
    <scope>NUCLEOTIDE SEQUENCE</scope>
    <source>
        <strain evidence="5">PHK-P5</strain>
    </source>
</reference>
<evidence type="ECO:0000259" key="4">
    <source>
        <dbReference type="Pfam" id="PF13193"/>
    </source>
</evidence>
<dbReference type="Pfam" id="PF13193">
    <property type="entry name" value="AMP-binding_C"/>
    <property type="match status" value="1"/>
</dbReference>
<comment type="similarity">
    <text evidence="1">Belongs to the ATP-dependent AMP-binding enzyme family.</text>
</comment>
<evidence type="ECO:0000313" key="6">
    <source>
        <dbReference type="Proteomes" id="UP001056291"/>
    </source>
</evidence>
<dbReference type="CDD" id="cd05917">
    <property type="entry name" value="FACL_like_2"/>
    <property type="match status" value="1"/>
</dbReference>
<keyword evidence="2" id="KW-0436">Ligase</keyword>
<dbReference type="InterPro" id="IPR020845">
    <property type="entry name" value="AMP-binding_CS"/>
</dbReference>
<dbReference type="Gene3D" id="3.40.50.12780">
    <property type="entry name" value="N-terminal domain of ligase-like"/>
    <property type="match status" value="1"/>
</dbReference>
<dbReference type="Pfam" id="PF00501">
    <property type="entry name" value="AMP-binding"/>
    <property type="match status" value="1"/>
</dbReference>
<dbReference type="PANTHER" id="PTHR43201">
    <property type="entry name" value="ACYL-COA SYNTHETASE"/>
    <property type="match status" value="1"/>
</dbReference>
<dbReference type="NCBIfam" id="NF009233">
    <property type="entry name" value="PRK12583.1"/>
    <property type="match status" value="1"/>
</dbReference>
<sequence>MTSSTDTTITQANAMSAEQASESALISPIDNLSYVRGPKTTPLIESTIAAEFSKTVSTYGPHEAAYFAETGTRLTYAELGRLVDELAAGLLTLGLKKGDRIGIWSPNRLEWVLIQFATARIGLILVNINPAYRLSELEYALNKVGCKALVTAATFKSSDYLEMIRTLAPEIDNCSAGDLKSATLPDLKIVIRMGEEQSAGMLNFDDVVARGSAAVDIPVLDDITNSLSADDAINIQFTSGTTGSPKGATLTHKNIINNGNFVTSALALTDKDKLCIPVPLYHCFGMVMGTLGCITKGATMVFPGEAFEPASTLKTIATEQCTALYGVPTMFVGMLQHPEFSAFDLSSLRTGIMAGAPCPIEVMKQVIADMHMTEVTIAYGMTETSPVSFQSSTTDSVERRVTTVGRIHPHVEVRIVDEDGNILPVGEQGELWTRGYSVMQGYWGDAERTAESIVEDGWMRTGDLAVLDRDGYCNIVGRVKDMIIRGGENVYPREIEEFLYRNPKIQEVQVFGIPSKKLGEEVCTWIVLQPGEDCNEEEIKAFCQGQIAHYKIPAHVRFKSELPMTVTGKPQKFVMRDAMIEELKIVVDKTA</sequence>
<dbReference type="InterPro" id="IPR042099">
    <property type="entry name" value="ANL_N_sf"/>
</dbReference>
<dbReference type="Gene3D" id="3.30.300.30">
    <property type="match status" value="1"/>
</dbReference>
<name>A0ABY4W852_9PROT</name>
<evidence type="ECO:0000256" key="2">
    <source>
        <dbReference type="ARBA" id="ARBA00022598"/>
    </source>
</evidence>
<dbReference type="InterPro" id="IPR025110">
    <property type="entry name" value="AMP-bd_C"/>
</dbReference>
<gene>
    <name evidence="5" type="ORF">NBZ79_02945</name>
</gene>
<accession>A0ABY4W852</accession>
<dbReference type="PANTHER" id="PTHR43201:SF5">
    <property type="entry name" value="MEDIUM-CHAIN ACYL-COA LIGASE ACSF2, MITOCHONDRIAL"/>
    <property type="match status" value="1"/>
</dbReference>
<evidence type="ECO:0000313" key="5">
    <source>
        <dbReference type="EMBL" id="USG61930.1"/>
    </source>
</evidence>
<feature type="domain" description="AMP-dependent synthetase/ligase" evidence="3">
    <location>
        <begin position="55"/>
        <end position="443"/>
    </location>
</feature>